<reference evidence="1" key="1">
    <citation type="submission" date="2024-06" db="EMBL/GenBank/DDBJ databases">
        <authorList>
            <person name="Sun Y."/>
        </authorList>
    </citation>
    <scope>NUCLEOTIDE SEQUENCE</scope>
    <source>
        <strain evidence="1">IGA1.0</strain>
    </source>
</reference>
<proteinExistence type="predicted"/>
<gene>
    <name evidence="1" type="ORF">ABNK63_16255</name>
</gene>
<dbReference type="AlphaFoldDB" id="A0AAU7QKS0"/>
<evidence type="ECO:0000313" key="1">
    <source>
        <dbReference type="EMBL" id="XBS89923.1"/>
    </source>
</evidence>
<dbReference type="EMBL" id="CP157948">
    <property type="protein sequence ID" value="XBS89923.1"/>
    <property type="molecule type" value="Genomic_DNA"/>
</dbReference>
<accession>A0AAU7QKS0</accession>
<dbReference type="RefSeq" id="WP_350016216.1">
    <property type="nucleotide sequence ID" value="NZ_CP157948.1"/>
</dbReference>
<protein>
    <submittedName>
        <fullName evidence="1">Uncharacterized protein</fullName>
    </submittedName>
</protein>
<organism evidence="1">
    <name type="scientific">Rhodanobacter sp. IGA1.0</name>
    <dbReference type="NCBI Taxonomy" id="3158582"/>
    <lineage>
        <taxon>Bacteria</taxon>
        <taxon>Pseudomonadati</taxon>
        <taxon>Pseudomonadota</taxon>
        <taxon>Gammaproteobacteria</taxon>
        <taxon>Lysobacterales</taxon>
        <taxon>Rhodanobacteraceae</taxon>
        <taxon>Rhodanobacter</taxon>
    </lineage>
</organism>
<sequence length="150" mass="17069">MGLDMYLEAKWHVVPCDSQTEPMRRAIGAAIGYVPSREKPGRDPSLLEISGVTVRVGYWRKFGALHRWFVGNAQEGSDDCCPAYVDNRCLQDLQRMCERVIDNPACVTQHFSGEDGADLDVEELQYTLDILSHAIVLQEQGWDIYYRASW</sequence>
<name>A0AAU7QKS0_9GAMM</name>